<feature type="compositionally biased region" description="Low complexity" evidence="2">
    <location>
        <begin position="337"/>
        <end position="353"/>
    </location>
</feature>
<feature type="domain" description="Replicative helicase loading/DNA remodeling protein DnaB N-terminal winged helix" evidence="4">
    <location>
        <begin position="1"/>
        <end position="221"/>
    </location>
</feature>
<comment type="caution">
    <text evidence="5">The sequence shown here is derived from an EMBL/GenBank/DDBJ whole genome shotgun (WGS) entry which is preliminary data.</text>
</comment>
<dbReference type="Pfam" id="PF07261">
    <property type="entry name" value="DnaB_2"/>
    <property type="match status" value="1"/>
</dbReference>
<evidence type="ECO:0008006" key="7">
    <source>
        <dbReference type="Google" id="ProtNLM"/>
    </source>
</evidence>
<evidence type="ECO:0000256" key="1">
    <source>
        <dbReference type="ARBA" id="ARBA00093462"/>
    </source>
</evidence>
<protein>
    <recommendedName>
        <fullName evidence="7">DnaD domain-containing protein</fullName>
    </recommendedName>
</protein>
<comment type="similarity">
    <text evidence="1">Belongs to the DnaB/DnaD family.</text>
</comment>
<accession>A0A9Q5P061</accession>
<sequence>MRPADQINFINKNRLAWSADVLMRFYLPIIGRDAVALYQYLTTSDSVRVSDVLNHLNIGIIDFNDCLDKLTAMNLLDVYTDRKSYQLELKSPKNPNDFLADEFYSRLLLSRVGEQAFEKIAEYVQPFETKLSKKFSDVFKINFSGTVESIAENKTDKNGFDLTSFQNIMRQRHLGFANKEVDVLRIYELADKYNFDWYDLFKIAEKTANANSTINIDAIILEITKPDEEKPDLSTFSPDERQLIMIAKEVEPEVFLNSLKSQEGGFVTKQEREILLRLTRLAVEPEVQNILIHYSLIQTAQSSLNEKFVDRVANDWKRNNVSSAELALKRIESFKENQTSNNSKTNNNYKQNNSFDSTKSSAKVPEWHNETTKNMTTDQDLLALEKLRQEALKDIQGVGD</sequence>
<evidence type="ECO:0000313" key="5">
    <source>
        <dbReference type="EMBL" id="OFI46502.1"/>
    </source>
</evidence>
<name>A0A9Q5P061_9LACT</name>
<evidence type="ECO:0000313" key="6">
    <source>
        <dbReference type="Proteomes" id="UP000177273"/>
    </source>
</evidence>
<dbReference type="EMBL" id="MKIQ01000028">
    <property type="protein sequence ID" value="OFI46502.1"/>
    <property type="molecule type" value="Genomic_DNA"/>
</dbReference>
<reference evidence="6" key="1">
    <citation type="submission" date="2016-09" db="EMBL/GenBank/DDBJ databases">
        <title>Draft genome sequence of a novel species of the family Streptococcaceae isolated from flowers.</title>
        <authorList>
            <person name="Chuah L.-O."/>
            <person name="Yap K.-P."/>
            <person name="Thong K.L."/>
            <person name="Liong M.T."/>
            <person name="Ahmad R."/>
            <person name="Rusul G."/>
        </authorList>
    </citation>
    <scope>NUCLEOTIDE SEQUENCE [LARGE SCALE GENOMIC DNA]</scope>
    <source>
        <strain evidence="6">HibF3</strain>
    </source>
</reference>
<evidence type="ECO:0000259" key="4">
    <source>
        <dbReference type="Pfam" id="PF25888"/>
    </source>
</evidence>
<dbReference type="InterPro" id="IPR006343">
    <property type="entry name" value="DnaB/C_C"/>
</dbReference>
<dbReference type="InterPro" id="IPR058660">
    <property type="entry name" value="WHD_DnaB"/>
</dbReference>
<feature type="domain" description="DnaB/C C-terminal" evidence="3">
    <location>
        <begin position="259"/>
        <end position="329"/>
    </location>
</feature>
<dbReference type="Pfam" id="PF25888">
    <property type="entry name" value="WHD_DnaB"/>
    <property type="match status" value="1"/>
</dbReference>
<gene>
    <name evidence="5" type="ORF">BG262_04510</name>
</gene>
<feature type="region of interest" description="Disordered" evidence="2">
    <location>
        <begin position="337"/>
        <end position="365"/>
    </location>
</feature>
<keyword evidence="6" id="KW-1185">Reference proteome</keyword>
<evidence type="ECO:0000259" key="3">
    <source>
        <dbReference type="Pfam" id="PF07261"/>
    </source>
</evidence>
<evidence type="ECO:0000256" key="2">
    <source>
        <dbReference type="SAM" id="MobiDB-lite"/>
    </source>
</evidence>
<dbReference type="Proteomes" id="UP000177273">
    <property type="component" value="Unassembled WGS sequence"/>
</dbReference>
<organism evidence="5 6">
    <name type="scientific">Floricoccus penangensis</name>
    <dbReference type="NCBI Taxonomy" id="1859475"/>
    <lineage>
        <taxon>Bacteria</taxon>
        <taxon>Bacillati</taxon>
        <taxon>Bacillota</taxon>
        <taxon>Bacilli</taxon>
        <taxon>Lactobacillales</taxon>
        <taxon>Streptococcaceae</taxon>
        <taxon>Floricoccus</taxon>
    </lineage>
</organism>
<dbReference type="AlphaFoldDB" id="A0A9Q5P061"/>
<proteinExistence type="inferred from homology"/>